<dbReference type="InterPro" id="IPR050445">
    <property type="entry name" value="Bact_polysacc_biosynth/exp"/>
</dbReference>
<dbReference type="EMBL" id="RBIJ01000001">
    <property type="protein sequence ID" value="RKQ88836.1"/>
    <property type="molecule type" value="Genomic_DNA"/>
</dbReference>
<dbReference type="PANTHER" id="PTHR32309">
    <property type="entry name" value="TYROSINE-PROTEIN KINASE"/>
    <property type="match status" value="1"/>
</dbReference>
<keyword evidence="4" id="KW-1185">Reference proteome</keyword>
<keyword evidence="2" id="KW-1133">Transmembrane helix</keyword>
<proteinExistence type="predicted"/>
<sequence length="279" mass="30595">MSMEPTRDAHSTSPTGDSAVGLDVFSVLWKWRYPILGLTIVFAVVGFLLAYMKKPSFTCESVLYLGKKAEGVYTDPRNAKFIVTSEDFLKEVTRQDPSLSSVQDLRRMVDASPVNETSVKFTVRAQDPDLAQKVCTAVAHTYLSRAKDEVERSLGNLQSTKQALVKLQAEVAKSLERNREALRNMEASGTGGVERELALARLSEYVVREESLLLDLANRIQEIDLKLGGAVRPEILETSPPLSASSRGSKAYAGAGAIFGFFLGVFLALAVEIRRYLGA</sequence>
<feature type="transmembrane region" description="Helical" evidence="2">
    <location>
        <begin position="251"/>
        <end position="271"/>
    </location>
</feature>
<evidence type="ECO:0000256" key="1">
    <source>
        <dbReference type="SAM" id="Coils"/>
    </source>
</evidence>
<evidence type="ECO:0000256" key="2">
    <source>
        <dbReference type="SAM" id="Phobius"/>
    </source>
</evidence>
<reference evidence="3 4" key="1">
    <citation type="submission" date="2018-10" db="EMBL/GenBank/DDBJ databases">
        <title>Genomic Encyclopedia of Type Strains, Phase IV (KMG-IV): sequencing the most valuable type-strain genomes for metagenomic binning, comparative biology and taxonomic classification.</title>
        <authorList>
            <person name="Goeker M."/>
        </authorList>
    </citation>
    <scope>NUCLEOTIDE SEQUENCE [LARGE SCALE GENOMIC DNA]</scope>
    <source>
        <strain evidence="3 4">DSM 22653</strain>
    </source>
</reference>
<keyword evidence="2" id="KW-0472">Membrane</keyword>
<gene>
    <name evidence="3" type="ORF">C7438_0480</name>
</gene>
<accession>A0A660L4I7</accession>
<protein>
    <recommendedName>
        <fullName evidence="5">Polysaccharide chain length determinant N-terminal domain-containing protein</fullName>
    </recommendedName>
</protein>
<organism evidence="3 4">
    <name type="scientific">Brockia lithotrophica</name>
    <dbReference type="NCBI Taxonomy" id="933949"/>
    <lineage>
        <taxon>Bacteria</taxon>
        <taxon>Bacillati</taxon>
        <taxon>Bacillota</taxon>
        <taxon>Bacilli</taxon>
        <taxon>Bacillales</taxon>
        <taxon>Bacillales Family X. Incertae Sedis</taxon>
        <taxon>Brockia</taxon>
    </lineage>
</organism>
<keyword evidence="2" id="KW-0812">Transmembrane</keyword>
<evidence type="ECO:0000313" key="3">
    <source>
        <dbReference type="EMBL" id="RKQ88836.1"/>
    </source>
</evidence>
<feature type="transmembrane region" description="Helical" evidence="2">
    <location>
        <begin position="31"/>
        <end position="51"/>
    </location>
</feature>
<dbReference type="AlphaFoldDB" id="A0A660L4I7"/>
<dbReference type="Proteomes" id="UP000267019">
    <property type="component" value="Unassembled WGS sequence"/>
</dbReference>
<name>A0A660L4I7_9BACL</name>
<comment type="caution">
    <text evidence="3">The sequence shown here is derived from an EMBL/GenBank/DDBJ whole genome shotgun (WGS) entry which is preliminary data.</text>
</comment>
<evidence type="ECO:0000313" key="4">
    <source>
        <dbReference type="Proteomes" id="UP000267019"/>
    </source>
</evidence>
<keyword evidence="1" id="KW-0175">Coiled coil</keyword>
<evidence type="ECO:0008006" key="5">
    <source>
        <dbReference type="Google" id="ProtNLM"/>
    </source>
</evidence>
<feature type="coiled-coil region" evidence="1">
    <location>
        <begin position="143"/>
        <end position="185"/>
    </location>
</feature>
<dbReference type="PANTHER" id="PTHR32309:SF31">
    <property type="entry name" value="CAPSULAR EXOPOLYSACCHARIDE FAMILY"/>
    <property type="match status" value="1"/>
</dbReference>